<dbReference type="InterPro" id="IPR013087">
    <property type="entry name" value="Znf_C2H2_type"/>
</dbReference>
<evidence type="ECO:0000256" key="1">
    <source>
        <dbReference type="ARBA" id="ARBA00022723"/>
    </source>
</evidence>
<dbReference type="FunFam" id="3.30.160.60:FF:000110">
    <property type="entry name" value="Zinc finger protein-like"/>
    <property type="match status" value="1"/>
</dbReference>
<dbReference type="Proteomes" id="UP001209878">
    <property type="component" value="Unassembled WGS sequence"/>
</dbReference>
<dbReference type="InterPro" id="IPR036236">
    <property type="entry name" value="Znf_C2H2_sf"/>
</dbReference>
<dbReference type="PROSITE" id="PS00028">
    <property type="entry name" value="ZINC_FINGER_C2H2_1"/>
    <property type="match status" value="1"/>
</dbReference>
<accession>A0AAD9PB17</accession>
<dbReference type="EMBL" id="JAODUO010000053">
    <property type="protein sequence ID" value="KAK2191419.1"/>
    <property type="molecule type" value="Genomic_DNA"/>
</dbReference>
<evidence type="ECO:0000313" key="8">
    <source>
        <dbReference type="Proteomes" id="UP001209878"/>
    </source>
</evidence>
<keyword evidence="1" id="KW-0479">Metal-binding</keyword>
<evidence type="ECO:0000259" key="6">
    <source>
        <dbReference type="PROSITE" id="PS50157"/>
    </source>
</evidence>
<reference evidence="7" key="1">
    <citation type="journal article" date="2023" name="Mol. Biol. Evol.">
        <title>Third-Generation Sequencing Reveals the Adaptive Role of the Epigenome in Three Deep-Sea Polychaetes.</title>
        <authorList>
            <person name="Perez M."/>
            <person name="Aroh O."/>
            <person name="Sun Y."/>
            <person name="Lan Y."/>
            <person name="Juniper S.K."/>
            <person name="Young C.R."/>
            <person name="Angers B."/>
            <person name="Qian P.Y."/>
        </authorList>
    </citation>
    <scope>NUCLEOTIDE SEQUENCE</scope>
    <source>
        <strain evidence="7">R07B-5</strain>
    </source>
</reference>
<protein>
    <recommendedName>
        <fullName evidence="6">C2H2-type domain-containing protein</fullName>
    </recommendedName>
</protein>
<evidence type="ECO:0000313" key="7">
    <source>
        <dbReference type="EMBL" id="KAK2191419.1"/>
    </source>
</evidence>
<proteinExistence type="predicted"/>
<evidence type="ECO:0000256" key="3">
    <source>
        <dbReference type="ARBA" id="ARBA00022771"/>
    </source>
</evidence>
<dbReference type="GO" id="GO:0008270">
    <property type="term" value="F:zinc ion binding"/>
    <property type="evidence" value="ECO:0007669"/>
    <property type="project" value="UniProtKB-KW"/>
</dbReference>
<dbReference type="SUPFAM" id="SSF57667">
    <property type="entry name" value="beta-beta-alpha zinc fingers"/>
    <property type="match status" value="1"/>
</dbReference>
<dbReference type="PROSITE" id="PS50157">
    <property type="entry name" value="ZINC_FINGER_C2H2_2"/>
    <property type="match status" value="1"/>
</dbReference>
<sequence length="125" mass="13682">MHLKKHSGQKPHRCSYCELAFTQKGNLKTHIKRAHHSDMVQSMNLQSVPSQVTLQPAGIVSDMAASVGCMDTQLDDVIDTVTQDEDDPKTSAVTIVDLNRVLAFSEYTLSKTSATDLGSFTSQSQ</sequence>
<keyword evidence="4" id="KW-0862">Zinc</keyword>
<keyword evidence="2" id="KW-0677">Repeat</keyword>
<keyword evidence="3 5" id="KW-0863">Zinc-finger</keyword>
<evidence type="ECO:0000256" key="2">
    <source>
        <dbReference type="ARBA" id="ARBA00022737"/>
    </source>
</evidence>
<dbReference type="SMART" id="SM00355">
    <property type="entry name" value="ZnF_C2H2"/>
    <property type="match status" value="1"/>
</dbReference>
<feature type="domain" description="C2H2-type" evidence="6">
    <location>
        <begin position="12"/>
        <end position="40"/>
    </location>
</feature>
<gene>
    <name evidence="7" type="ORF">NP493_53g11000</name>
</gene>
<dbReference type="Gene3D" id="3.30.160.60">
    <property type="entry name" value="Classic Zinc Finger"/>
    <property type="match status" value="1"/>
</dbReference>
<evidence type="ECO:0000256" key="4">
    <source>
        <dbReference type="ARBA" id="ARBA00022833"/>
    </source>
</evidence>
<organism evidence="7 8">
    <name type="scientific">Ridgeia piscesae</name>
    <name type="common">Tubeworm</name>
    <dbReference type="NCBI Taxonomy" id="27915"/>
    <lineage>
        <taxon>Eukaryota</taxon>
        <taxon>Metazoa</taxon>
        <taxon>Spiralia</taxon>
        <taxon>Lophotrochozoa</taxon>
        <taxon>Annelida</taxon>
        <taxon>Polychaeta</taxon>
        <taxon>Sedentaria</taxon>
        <taxon>Canalipalpata</taxon>
        <taxon>Sabellida</taxon>
        <taxon>Siboglinidae</taxon>
        <taxon>Ridgeia</taxon>
    </lineage>
</organism>
<comment type="caution">
    <text evidence="7">The sequence shown here is derived from an EMBL/GenBank/DDBJ whole genome shotgun (WGS) entry which is preliminary data.</text>
</comment>
<keyword evidence="8" id="KW-1185">Reference proteome</keyword>
<name>A0AAD9PB17_RIDPI</name>
<evidence type="ECO:0000256" key="5">
    <source>
        <dbReference type="PROSITE-ProRule" id="PRU00042"/>
    </source>
</evidence>
<dbReference type="AlphaFoldDB" id="A0AAD9PB17"/>